<proteinExistence type="predicted"/>
<dbReference type="EMBL" id="LT984806">
    <property type="protein sequence ID" value="SPD46652.1"/>
    <property type="molecule type" value="Genomic_DNA"/>
</dbReference>
<evidence type="ECO:0000313" key="1">
    <source>
        <dbReference type="EMBL" id="SPD46652.1"/>
    </source>
</evidence>
<reference evidence="1 2" key="1">
    <citation type="submission" date="2018-01" db="EMBL/GenBank/DDBJ databases">
        <authorList>
            <person name="Clerissi C."/>
        </authorList>
    </citation>
    <scope>NUCLEOTIDE SEQUENCE [LARGE SCALE GENOMIC DNA]</scope>
    <source>
        <strain evidence="1">Cupriavidus taiwanensis STM 6160</strain>
    </source>
</reference>
<gene>
    <name evidence="1" type="ORF">CBM2607_11592</name>
</gene>
<organism evidence="1 2">
    <name type="scientific">Cupriavidus neocaledonicus</name>
    <dbReference type="NCBI Taxonomy" id="1040979"/>
    <lineage>
        <taxon>Bacteria</taxon>
        <taxon>Pseudomonadati</taxon>
        <taxon>Pseudomonadota</taxon>
        <taxon>Betaproteobacteria</taxon>
        <taxon>Burkholderiales</taxon>
        <taxon>Burkholderiaceae</taxon>
        <taxon>Cupriavidus</taxon>
    </lineage>
</organism>
<name>A0A375H4P4_9BURK</name>
<evidence type="ECO:0000313" key="2">
    <source>
        <dbReference type="Proteomes" id="UP000255168"/>
    </source>
</evidence>
<sequence>MTEAAVLMIHSVSELAEQVSRDCDAEDRRTAKVP</sequence>
<protein>
    <submittedName>
        <fullName evidence="1">Uncharacterized protein</fullName>
    </submittedName>
</protein>
<accession>A0A375H4P4</accession>
<dbReference type="Proteomes" id="UP000255168">
    <property type="component" value="Chromosome I"/>
</dbReference>
<dbReference type="AlphaFoldDB" id="A0A375H4P4"/>